<evidence type="ECO:0000256" key="14">
    <source>
        <dbReference type="ARBA" id="ARBA00023172"/>
    </source>
</evidence>
<dbReference type="InterPro" id="IPR043502">
    <property type="entry name" value="DNA/RNA_pol_sf"/>
</dbReference>
<sequence>MHQQTSNVKKMSPAEMQLRREKGLCFTCDDKFSPSHRFPNKQYLLLQMDDEDNVELVPDPPDNSGSHMSPPLQEHHLSYNALKGSSGLGTMRFQGSINGMLVQVLLDSGSSDNFLQPRIAHCLKLPIEPIPNFKVLVGNGNSLIADGAVSDLHVTIQGHVLTLPVYLLPVSGADLVLGAAWLATLGPHISDYSNLTLKFYLGNQFITLRGEQPKLPGPAEFHQLKRMMHTNAIAELFTLHYEIPPGPQDQWLELPCDMEPELVVLLHTYQQVFSIPIGLPPSRFIRGYASLASPLTNLLKKDNFKWDSMAAAAFERLKATVTQAPVLALPNFSQPFTLETDASSIGVGYDFTIEYKPGKDNVVADSLSKSFYMAWSQPQFQILPKLRTAIAVDLKLKFVMELCLSDQPPSPHYSVHDKLLYWKGRLVISDDHALIQQLLYEFHSSLLGGHAGYSRTLARVTAQFYWPGMQKDVRVYVQNCLVCHQAKTTTTLPSGLLQPLPIPDQIWEDLAMDFITGLPPSHGFTVIMVVIDRLSKYAHFTTMKSDYTSKLVAESFMKMVVKLHGFPKTIVSDRDKVFTSQFWQHLFRLSGTSLNLSTAYHPQSDGQSEALNKCLEMYLRCFTFDRPKTSYHTSIGMTPFKVVYGRDPPQILKYVPNSTDPVSVQEQLLQRDDVLKKLKNNLQRAQQVMKKYADQKRIARVFQVGDMVLVKLQPYRQHTVALRKNQKLSLRYFGPFPVIQKIGQVAYKLLLPPTTKIHPVFHSSQLKICHSAHNQPYVPLPLTTNEPYPVMQPAAILQNRVILRGNNQVQQYLLVQWEGLDASHATWEDQTALELAFPNLNLGDKVDSNGGGIVTKENDKRVKEAIDIAGDIEHVANEKRKSGRTKITNSRLHDFVWEGN</sequence>
<dbReference type="InterPro" id="IPR001584">
    <property type="entry name" value="Integrase_cat-core"/>
</dbReference>
<dbReference type="Gene3D" id="2.40.70.10">
    <property type="entry name" value="Acid Proteases"/>
    <property type="match status" value="1"/>
</dbReference>
<dbReference type="Pfam" id="PF24626">
    <property type="entry name" value="SH3_Tf2-1"/>
    <property type="match status" value="1"/>
</dbReference>
<dbReference type="EMBL" id="KQ483424">
    <property type="protein sequence ID" value="KYP52382.1"/>
    <property type="molecule type" value="Genomic_DNA"/>
</dbReference>
<evidence type="ECO:0000256" key="4">
    <source>
        <dbReference type="ARBA" id="ARBA00022722"/>
    </source>
</evidence>
<dbReference type="InterPro" id="IPR043128">
    <property type="entry name" value="Rev_trsase/Diguanyl_cyclase"/>
</dbReference>
<keyword evidence="13" id="KW-0238">DNA-binding</keyword>
<keyword evidence="3" id="KW-0548">Nucleotidyltransferase</keyword>
<evidence type="ECO:0000256" key="9">
    <source>
        <dbReference type="ARBA" id="ARBA00022842"/>
    </source>
</evidence>
<evidence type="ECO:0000256" key="15">
    <source>
        <dbReference type="ARBA" id="ARBA00023268"/>
    </source>
</evidence>
<dbReference type="SUPFAM" id="SSF54160">
    <property type="entry name" value="Chromo domain-like"/>
    <property type="match status" value="1"/>
</dbReference>
<dbReference type="GO" id="GO:0046872">
    <property type="term" value="F:metal ion binding"/>
    <property type="evidence" value="ECO:0007669"/>
    <property type="project" value="UniProtKB-KW"/>
</dbReference>
<dbReference type="InterPro" id="IPR036397">
    <property type="entry name" value="RNaseH_sf"/>
</dbReference>
<dbReference type="InterPro" id="IPR041588">
    <property type="entry name" value="Integrase_H2C2"/>
</dbReference>
<evidence type="ECO:0000256" key="7">
    <source>
        <dbReference type="ARBA" id="ARBA00022759"/>
    </source>
</evidence>
<dbReference type="AlphaFoldDB" id="A0A151SC42"/>
<evidence type="ECO:0000256" key="3">
    <source>
        <dbReference type="ARBA" id="ARBA00022695"/>
    </source>
</evidence>
<evidence type="ECO:0000256" key="12">
    <source>
        <dbReference type="ARBA" id="ARBA00022932"/>
    </source>
</evidence>
<dbReference type="GO" id="GO:0006310">
    <property type="term" value="P:DNA recombination"/>
    <property type="evidence" value="ECO:0007669"/>
    <property type="project" value="UniProtKB-KW"/>
</dbReference>
<dbReference type="Gene3D" id="1.10.340.70">
    <property type="match status" value="1"/>
</dbReference>
<dbReference type="GO" id="GO:0003677">
    <property type="term" value="F:DNA binding"/>
    <property type="evidence" value="ECO:0007669"/>
    <property type="project" value="UniProtKB-KW"/>
</dbReference>
<keyword evidence="14" id="KW-0233">DNA recombination</keyword>
<protein>
    <submittedName>
        <fullName evidence="17">Transposon Ty3-I Gag-Pol polyprotein</fullName>
    </submittedName>
</protein>
<reference evidence="17" key="1">
    <citation type="journal article" date="2012" name="Nat. Biotechnol.">
        <title>Draft genome sequence of pigeonpea (Cajanus cajan), an orphan legume crop of resource-poor farmers.</title>
        <authorList>
            <person name="Varshney R.K."/>
            <person name="Chen W."/>
            <person name="Li Y."/>
            <person name="Bharti A.K."/>
            <person name="Saxena R.K."/>
            <person name="Schlueter J.A."/>
            <person name="Donoghue M.T."/>
            <person name="Azam S."/>
            <person name="Fan G."/>
            <person name="Whaley A.M."/>
            <person name="Farmer A.D."/>
            <person name="Sheridan J."/>
            <person name="Iwata A."/>
            <person name="Tuteja R."/>
            <person name="Penmetsa R.V."/>
            <person name="Wu W."/>
            <person name="Upadhyaya H.D."/>
            <person name="Yang S.P."/>
            <person name="Shah T."/>
            <person name="Saxena K.B."/>
            <person name="Michael T."/>
            <person name="McCombie W.R."/>
            <person name="Yang B."/>
            <person name="Zhang G."/>
            <person name="Yang H."/>
            <person name="Wang J."/>
            <person name="Spillane C."/>
            <person name="Cook D.R."/>
            <person name="May G.D."/>
            <person name="Xu X."/>
            <person name="Jackson S.A."/>
        </authorList>
    </citation>
    <scope>NUCLEOTIDE SEQUENCE [LARGE SCALE GENOMIC DNA]</scope>
</reference>
<keyword evidence="2" id="KW-0808">Transferase</keyword>
<dbReference type="InterPro" id="IPR056924">
    <property type="entry name" value="SH3_Tf2-1"/>
</dbReference>
<evidence type="ECO:0000259" key="16">
    <source>
        <dbReference type="PROSITE" id="PS50994"/>
    </source>
</evidence>
<dbReference type="GO" id="GO:0015074">
    <property type="term" value="P:DNA integration"/>
    <property type="evidence" value="ECO:0007669"/>
    <property type="project" value="UniProtKB-KW"/>
</dbReference>
<dbReference type="GO" id="GO:0006508">
    <property type="term" value="P:proteolysis"/>
    <property type="evidence" value="ECO:0007669"/>
    <property type="project" value="UniProtKB-KW"/>
</dbReference>
<evidence type="ECO:0000256" key="11">
    <source>
        <dbReference type="ARBA" id="ARBA00022918"/>
    </source>
</evidence>
<dbReference type="PANTHER" id="PTHR37984">
    <property type="entry name" value="PROTEIN CBG26694"/>
    <property type="match status" value="1"/>
</dbReference>
<dbReference type="GO" id="GO:0004190">
    <property type="term" value="F:aspartic-type endopeptidase activity"/>
    <property type="evidence" value="ECO:0007669"/>
    <property type="project" value="UniProtKB-KW"/>
</dbReference>
<dbReference type="SUPFAM" id="SSF56672">
    <property type="entry name" value="DNA/RNA polymerases"/>
    <property type="match status" value="1"/>
</dbReference>
<dbReference type="GO" id="GO:0003887">
    <property type="term" value="F:DNA-directed DNA polymerase activity"/>
    <property type="evidence" value="ECO:0007669"/>
    <property type="project" value="UniProtKB-KW"/>
</dbReference>
<evidence type="ECO:0000256" key="6">
    <source>
        <dbReference type="ARBA" id="ARBA00022750"/>
    </source>
</evidence>
<dbReference type="InterPro" id="IPR012337">
    <property type="entry name" value="RNaseH-like_sf"/>
</dbReference>
<accession>A0A151SC42</accession>
<dbReference type="PROSITE" id="PS50994">
    <property type="entry name" value="INTEGRASE"/>
    <property type="match status" value="1"/>
</dbReference>
<keyword evidence="8" id="KW-0378">Hydrolase</keyword>
<evidence type="ECO:0000313" key="17">
    <source>
        <dbReference type="EMBL" id="KYP52382.1"/>
    </source>
</evidence>
<feature type="domain" description="Integrase catalytic" evidence="16">
    <location>
        <begin position="497"/>
        <end position="669"/>
    </location>
</feature>
<gene>
    <name evidence="17" type="ORF">KK1_025686</name>
</gene>
<dbReference type="GO" id="GO:0003964">
    <property type="term" value="F:RNA-directed DNA polymerase activity"/>
    <property type="evidence" value="ECO:0007669"/>
    <property type="project" value="UniProtKB-KW"/>
</dbReference>
<keyword evidence="10" id="KW-0229">DNA integration</keyword>
<keyword evidence="1" id="KW-0645">Protease</keyword>
<organism evidence="17 18">
    <name type="scientific">Cajanus cajan</name>
    <name type="common">Pigeon pea</name>
    <name type="synonym">Cajanus indicus</name>
    <dbReference type="NCBI Taxonomy" id="3821"/>
    <lineage>
        <taxon>Eukaryota</taxon>
        <taxon>Viridiplantae</taxon>
        <taxon>Streptophyta</taxon>
        <taxon>Embryophyta</taxon>
        <taxon>Tracheophyta</taxon>
        <taxon>Spermatophyta</taxon>
        <taxon>Magnoliopsida</taxon>
        <taxon>eudicotyledons</taxon>
        <taxon>Gunneridae</taxon>
        <taxon>Pentapetalae</taxon>
        <taxon>rosids</taxon>
        <taxon>fabids</taxon>
        <taxon>Fabales</taxon>
        <taxon>Fabaceae</taxon>
        <taxon>Papilionoideae</taxon>
        <taxon>50 kb inversion clade</taxon>
        <taxon>NPAAA clade</taxon>
        <taxon>indigoferoid/millettioid clade</taxon>
        <taxon>Phaseoleae</taxon>
        <taxon>Cajanus</taxon>
    </lineage>
</organism>
<dbReference type="Pfam" id="PF17921">
    <property type="entry name" value="Integrase_H2C2"/>
    <property type="match status" value="1"/>
</dbReference>
<dbReference type="InterPro" id="IPR016197">
    <property type="entry name" value="Chromo-like_dom_sf"/>
</dbReference>
<dbReference type="Pfam" id="PF17919">
    <property type="entry name" value="RT_RNaseH_2"/>
    <property type="match status" value="1"/>
</dbReference>
<dbReference type="InterPro" id="IPR021109">
    <property type="entry name" value="Peptidase_aspartic_dom_sf"/>
</dbReference>
<name>A0A151SC42_CAJCA</name>
<proteinExistence type="predicted"/>
<keyword evidence="5" id="KW-0479">Metal-binding</keyword>
<evidence type="ECO:0000256" key="1">
    <source>
        <dbReference type="ARBA" id="ARBA00022670"/>
    </source>
</evidence>
<dbReference type="Gene3D" id="3.30.70.270">
    <property type="match status" value="1"/>
</dbReference>
<evidence type="ECO:0000256" key="5">
    <source>
        <dbReference type="ARBA" id="ARBA00022723"/>
    </source>
</evidence>
<keyword evidence="18" id="KW-1185">Reference proteome</keyword>
<dbReference type="GO" id="GO:0004519">
    <property type="term" value="F:endonuclease activity"/>
    <property type="evidence" value="ECO:0007669"/>
    <property type="project" value="UniProtKB-KW"/>
</dbReference>
<dbReference type="PANTHER" id="PTHR37984:SF5">
    <property type="entry name" value="PROTEIN NYNRIN-LIKE"/>
    <property type="match status" value="1"/>
</dbReference>
<dbReference type="Gramene" id="C.cajan_24471.t">
    <property type="protein sequence ID" value="C.cajan_24471.t"/>
    <property type="gene ID" value="C.cajan_24471"/>
</dbReference>
<keyword evidence="4" id="KW-0540">Nuclease</keyword>
<keyword evidence="15" id="KW-0511">Multifunctional enzyme</keyword>
<keyword evidence="9" id="KW-0460">Magnesium</keyword>
<evidence type="ECO:0000256" key="2">
    <source>
        <dbReference type="ARBA" id="ARBA00022679"/>
    </source>
</evidence>
<keyword evidence="11" id="KW-0695">RNA-directed DNA polymerase</keyword>
<evidence type="ECO:0000256" key="10">
    <source>
        <dbReference type="ARBA" id="ARBA00022908"/>
    </source>
</evidence>
<evidence type="ECO:0000256" key="13">
    <source>
        <dbReference type="ARBA" id="ARBA00023125"/>
    </source>
</evidence>
<keyword evidence="7" id="KW-0255">Endonuclease</keyword>
<dbReference type="InterPro" id="IPR041577">
    <property type="entry name" value="RT_RNaseH_2"/>
</dbReference>
<dbReference type="InterPro" id="IPR050951">
    <property type="entry name" value="Retrovirus_Pol_polyprotein"/>
</dbReference>
<evidence type="ECO:0000313" key="18">
    <source>
        <dbReference type="Proteomes" id="UP000075243"/>
    </source>
</evidence>
<dbReference type="FunFam" id="1.10.340.70:FF:000001">
    <property type="entry name" value="Retrovirus-related Pol polyprotein from transposon gypsy-like Protein"/>
    <property type="match status" value="1"/>
</dbReference>
<dbReference type="SUPFAM" id="SSF53098">
    <property type="entry name" value="Ribonuclease H-like"/>
    <property type="match status" value="1"/>
</dbReference>
<dbReference type="SUPFAM" id="SSF50630">
    <property type="entry name" value="Acid proteases"/>
    <property type="match status" value="1"/>
</dbReference>
<keyword evidence="12" id="KW-0239">DNA-directed DNA polymerase</keyword>
<dbReference type="CDD" id="cd00303">
    <property type="entry name" value="retropepsin_like"/>
    <property type="match status" value="1"/>
</dbReference>
<keyword evidence="6" id="KW-0064">Aspartyl protease</keyword>
<dbReference type="Proteomes" id="UP000075243">
    <property type="component" value="Unassembled WGS sequence"/>
</dbReference>
<dbReference type="Pfam" id="PF08284">
    <property type="entry name" value="RVP_2"/>
    <property type="match status" value="1"/>
</dbReference>
<evidence type="ECO:0000256" key="8">
    <source>
        <dbReference type="ARBA" id="ARBA00022801"/>
    </source>
</evidence>
<dbReference type="Gene3D" id="3.30.420.10">
    <property type="entry name" value="Ribonuclease H-like superfamily/Ribonuclease H"/>
    <property type="match status" value="1"/>
</dbReference>